<feature type="compositionally biased region" description="Pro residues" evidence="1">
    <location>
        <begin position="76"/>
        <end position="88"/>
    </location>
</feature>
<organism evidence="2 3">
    <name type="scientific">Mycena sanguinolenta</name>
    <dbReference type="NCBI Taxonomy" id="230812"/>
    <lineage>
        <taxon>Eukaryota</taxon>
        <taxon>Fungi</taxon>
        <taxon>Dikarya</taxon>
        <taxon>Basidiomycota</taxon>
        <taxon>Agaricomycotina</taxon>
        <taxon>Agaricomycetes</taxon>
        <taxon>Agaricomycetidae</taxon>
        <taxon>Agaricales</taxon>
        <taxon>Marasmiineae</taxon>
        <taxon>Mycenaceae</taxon>
        <taxon>Mycena</taxon>
    </lineage>
</organism>
<reference evidence="2" key="1">
    <citation type="submission" date="2020-05" db="EMBL/GenBank/DDBJ databases">
        <title>Mycena genomes resolve the evolution of fungal bioluminescence.</title>
        <authorList>
            <person name="Tsai I.J."/>
        </authorList>
    </citation>
    <scope>NUCLEOTIDE SEQUENCE</scope>
    <source>
        <strain evidence="2">160909Yilan</strain>
    </source>
</reference>
<feature type="compositionally biased region" description="Low complexity" evidence="1">
    <location>
        <begin position="42"/>
        <end position="61"/>
    </location>
</feature>
<evidence type="ECO:0000256" key="1">
    <source>
        <dbReference type="SAM" id="MobiDB-lite"/>
    </source>
</evidence>
<dbReference type="AlphaFoldDB" id="A0A8H6ZBJ6"/>
<comment type="caution">
    <text evidence="2">The sequence shown here is derived from an EMBL/GenBank/DDBJ whole genome shotgun (WGS) entry which is preliminary data.</text>
</comment>
<dbReference type="EMBL" id="JACAZH010000003">
    <property type="protein sequence ID" value="KAF7373846.1"/>
    <property type="molecule type" value="Genomic_DNA"/>
</dbReference>
<feature type="compositionally biased region" description="Low complexity" evidence="1">
    <location>
        <begin position="10"/>
        <end position="30"/>
    </location>
</feature>
<protein>
    <submittedName>
        <fullName evidence="2">Uncharacterized protein</fullName>
    </submittedName>
</protein>
<feature type="region of interest" description="Disordered" evidence="1">
    <location>
        <begin position="1"/>
        <end position="104"/>
    </location>
</feature>
<accession>A0A8H6ZBJ6</accession>
<evidence type="ECO:0000313" key="3">
    <source>
        <dbReference type="Proteomes" id="UP000623467"/>
    </source>
</evidence>
<gene>
    <name evidence="2" type="ORF">MSAN_00596500</name>
</gene>
<name>A0A8H6ZBJ6_9AGAR</name>
<keyword evidence="3" id="KW-1185">Reference proteome</keyword>
<feature type="compositionally biased region" description="Pro residues" evidence="1">
    <location>
        <begin position="31"/>
        <end position="41"/>
    </location>
</feature>
<proteinExistence type="predicted"/>
<sequence length="221" mass="23527">MFMARRRTLRSTARWRSPPNSRPPSSHRASIPPPPPSPAVQPPANAAAAAQVDALPAAAAACRRRRPPSRRVARAPPDPAPNPRPPVKTLPALHNPRPPPSRANTAPPVVVLAVRPDAPVCVPRAGAVPRAVFIVPPALPTHPAALLRPAVPARPSATYYPAPCPRSCHPWSSSAYRPAYTPSPNPVRCRQVNASRLSRANADAVAQYPAAVAQCPRRVQK</sequence>
<evidence type="ECO:0000313" key="2">
    <source>
        <dbReference type="EMBL" id="KAF7373846.1"/>
    </source>
</evidence>
<feature type="compositionally biased region" description="Basic residues" evidence="1">
    <location>
        <begin position="62"/>
        <end position="73"/>
    </location>
</feature>
<dbReference type="Proteomes" id="UP000623467">
    <property type="component" value="Unassembled WGS sequence"/>
</dbReference>